<dbReference type="Proteomes" id="UP000324376">
    <property type="component" value="Unassembled WGS sequence"/>
</dbReference>
<reference evidence="2 3" key="1">
    <citation type="submission" date="2019-07" db="EMBL/GenBank/DDBJ databases">
        <title>Genomic Encyclopedia of Archaeal and Bacterial Type Strains, Phase II (KMG-II): from individual species to whole genera.</title>
        <authorList>
            <person name="Goeker M."/>
        </authorList>
    </citation>
    <scope>NUCLEOTIDE SEQUENCE [LARGE SCALE GENOMIC DNA]</scope>
    <source>
        <strain evidence="2 3">DSM 17527</strain>
    </source>
</reference>
<dbReference type="PROSITE" id="PS50106">
    <property type="entry name" value="PDZ"/>
    <property type="match status" value="1"/>
</dbReference>
<name>A0A5S5C5C5_9FLAO</name>
<sequence length="455" mass="51356">MIVFLDLRRGCLIFLILFGISIVTSQQNGGENIFKLRPGVESDKLNFKLANNLIVIPVSVNGEELSFILDTGVSSTIIFSLGDDKKLQLSNATKIYLRGLGDGEPVEAIKSTGNTLEIGDAISANHTVYLIFDETIDFSPRMGFPIHGIIGYDFFKNFIVDLKYSKEVIKISNPKAYVAKKCRKCYQTSLDFNNGVRPYIKAQYGVDKRIDLNLLIDSGSGSALWLFENKTLGIKVPEDSYREFLGKGFNGDIHGARSKIKALHIGKFTMKRVTASFPDSVYIQGISTLQRQGSLGGGVLKRFDLIVDYPDQKISFRKNRFFKQPFHYNMSGITVEHAGERLTKVYTREDKIKPERIRSGQKANNAIVIDYTFGYRYSMEPNFEIVNVRPGSPAAHAGLKRGDRILSINGKNAYEYQLEEINNLFFNKEGKRIRIVIDRAGVRLNYSFFLKKVIE</sequence>
<dbReference type="InterPro" id="IPR001969">
    <property type="entry name" value="Aspartic_peptidase_AS"/>
</dbReference>
<dbReference type="AlphaFoldDB" id="A0A5S5C5C5"/>
<organism evidence="2 3">
    <name type="scientific">Aquimarina intermedia</name>
    <dbReference type="NCBI Taxonomy" id="350814"/>
    <lineage>
        <taxon>Bacteria</taxon>
        <taxon>Pseudomonadati</taxon>
        <taxon>Bacteroidota</taxon>
        <taxon>Flavobacteriia</taxon>
        <taxon>Flavobacteriales</taxon>
        <taxon>Flavobacteriaceae</taxon>
        <taxon>Aquimarina</taxon>
    </lineage>
</organism>
<dbReference type="Pfam" id="PF13650">
    <property type="entry name" value="Asp_protease_2"/>
    <property type="match status" value="1"/>
</dbReference>
<dbReference type="SMART" id="SM00228">
    <property type="entry name" value="PDZ"/>
    <property type="match status" value="1"/>
</dbReference>
<accession>A0A5S5C5C5</accession>
<gene>
    <name evidence="2" type="ORF">BD809_105196</name>
</gene>
<dbReference type="OrthoDB" id="3521766at2"/>
<evidence type="ECO:0000313" key="2">
    <source>
        <dbReference type="EMBL" id="TYP73606.1"/>
    </source>
</evidence>
<evidence type="ECO:0000259" key="1">
    <source>
        <dbReference type="PROSITE" id="PS50106"/>
    </source>
</evidence>
<dbReference type="Gene3D" id="2.40.70.10">
    <property type="entry name" value="Acid Proteases"/>
    <property type="match status" value="2"/>
</dbReference>
<dbReference type="EMBL" id="VNHU01000005">
    <property type="protein sequence ID" value="TYP73606.1"/>
    <property type="molecule type" value="Genomic_DNA"/>
</dbReference>
<dbReference type="GO" id="GO:0004190">
    <property type="term" value="F:aspartic-type endopeptidase activity"/>
    <property type="evidence" value="ECO:0007669"/>
    <property type="project" value="InterPro"/>
</dbReference>
<dbReference type="RefSeq" id="WP_148782705.1">
    <property type="nucleotide sequence ID" value="NZ_VNHU01000005.1"/>
</dbReference>
<dbReference type="CDD" id="cd05483">
    <property type="entry name" value="retropepsin_like_bacteria"/>
    <property type="match status" value="1"/>
</dbReference>
<comment type="caution">
    <text evidence="2">The sequence shown here is derived from an EMBL/GenBank/DDBJ whole genome shotgun (WGS) entry which is preliminary data.</text>
</comment>
<dbReference type="SUPFAM" id="SSF50630">
    <property type="entry name" value="Acid proteases"/>
    <property type="match status" value="1"/>
</dbReference>
<proteinExistence type="predicted"/>
<dbReference type="GO" id="GO:0006508">
    <property type="term" value="P:proteolysis"/>
    <property type="evidence" value="ECO:0007669"/>
    <property type="project" value="InterPro"/>
</dbReference>
<dbReference type="Gene3D" id="2.30.42.10">
    <property type="match status" value="1"/>
</dbReference>
<feature type="domain" description="PDZ" evidence="1">
    <location>
        <begin position="351"/>
        <end position="441"/>
    </location>
</feature>
<dbReference type="Pfam" id="PF17820">
    <property type="entry name" value="PDZ_6"/>
    <property type="match status" value="1"/>
</dbReference>
<protein>
    <submittedName>
        <fullName evidence="2">PDZ domain-containing protein</fullName>
    </submittedName>
</protein>
<dbReference type="SUPFAM" id="SSF50156">
    <property type="entry name" value="PDZ domain-like"/>
    <property type="match status" value="1"/>
</dbReference>
<dbReference type="InterPro" id="IPR034122">
    <property type="entry name" value="Retropepsin-like_bacterial"/>
</dbReference>
<keyword evidence="3" id="KW-1185">Reference proteome</keyword>
<dbReference type="InterPro" id="IPR036034">
    <property type="entry name" value="PDZ_sf"/>
</dbReference>
<evidence type="ECO:0000313" key="3">
    <source>
        <dbReference type="Proteomes" id="UP000324376"/>
    </source>
</evidence>
<dbReference type="InterPro" id="IPR021109">
    <property type="entry name" value="Peptidase_aspartic_dom_sf"/>
</dbReference>
<dbReference type="InterPro" id="IPR001478">
    <property type="entry name" value="PDZ"/>
</dbReference>
<dbReference type="InterPro" id="IPR041489">
    <property type="entry name" value="PDZ_6"/>
</dbReference>
<dbReference type="PROSITE" id="PS00141">
    <property type="entry name" value="ASP_PROTEASE"/>
    <property type="match status" value="1"/>
</dbReference>